<gene>
    <name evidence="2" type="ORF">J7I42_27225</name>
</gene>
<name>A0ABS3Z1H7_9BACT</name>
<evidence type="ECO:0000313" key="3">
    <source>
        <dbReference type="Proteomes" id="UP000677244"/>
    </source>
</evidence>
<keyword evidence="3" id="KW-1185">Reference proteome</keyword>
<accession>A0ABS3Z1H7</accession>
<keyword evidence="1" id="KW-0472">Membrane</keyword>
<reference evidence="2 3" key="1">
    <citation type="submission" date="2021-03" db="EMBL/GenBank/DDBJ databases">
        <title>Assistant Professor.</title>
        <authorList>
            <person name="Huq M.A."/>
        </authorList>
    </citation>
    <scope>NUCLEOTIDE SEQUENCE [LARGE SCALE GENOMIC DNA]</scope>
    <source>
        <strain evidence="2 3">MAH-29</strain>
    </source>
</reference>
<comment type="caution">
    <text evidence="2">The sequence shown here is derived from an EMBL/GenBank/DDBJ whole genome shotgun (WGS) entry which is preliminary data.</text>
</comment>
<keyword evidence="1" id="KW-0812">Transmembrane</keyword>
<evidence type="ECO:0000256" key="1">
    <source>
        <dbReference type="SAM" id="Phobius"/>
    </source>
</evidence>
<keyword evidence="1" id="KW-1133">Transmembrane helix</keyword>
<protein>
    <submittedName>
        <fullName evidence="2">Uncharacterized protein</fullName>
    </submittedName>
</protein>
<proteinExistence type="predicted"/>
<sequence length="112" mass="12257">MRKNWPYFIVASFLNAVLITGAFLEFKLRGIAVSELPTPQPTWYELNPFVFSGGVFMISFLLIMAIIIIKDLPSYVKTTAGKVGGVSNKLQTFNDSLANPQATPVSGPFDVA</sequence>
<feature type="transmembrane region" description="Helical" evidence="1">
    <location>
        <begin position="7"/>
        <end position="26"/>
    </location>
</feature>
<dbReference type="RefSeq" id="WP_209142159.1">
    <property type="nucleotide sequence ID" value="NZ_JAGHKO010000011.1"/>
</dbReference>
<organism evidence="2 3">
    <name type="scientific">Niastella soli</name>
    <dbReference type="NCBI Taxonomy" id="2821487"/>
    <lineage>
        <taxon>Bacteria</taxon>
        <taxon>Pseudomonadati</taxon>
        <taxon>Bacteroidota</taxon>
        <taxon>Chitinophagia</taxon>
        <taxon>Chitinophagales</taxon>
        <taxon>Chitinophagaceae</taxon>
        <taxon>Niastella</taxon>
    </lineage>
</organism>
<evidence type="ECO:0000313" key="2">
    <source>
        <dbReference type="EMBL" id="MBO9204008.1"/>
    </source>
</evidence>
<dbReference type="EMBL" id="JAGHKO010000011">
    <property type="protein sequence ID" value="MBO9204008.1"/>
    <property type="molecule type" value="Genomic_DNA"/>
</dbReference>
<feature type="transmembrane region" description="Helical" evidence="1">
    <location>
        <begin position="46"/>
        <end position="69"/>
    </location>
</feature>
<dbReference type="Proteomes" id="UP000677244">
    <property type="component" value="Unassembled WGS sequence"/>
</dbReference>